<dbReference type="Proteomes" id="UP000326759">
    <property type="component" value="Unassembled WGS sequence"/>
</dbReference>
<keyword evidence="2" id="KW-1185">Reference proteome</keyword>
<proteinExistence type="predicted"/>
<comment type="caution">
    <text evidence="1">The sequence shown here is derived from an EMBL/GenBank/DDBJ whole genome shotgun (WGS) entry which is preliminary data.</text>
</comment>
<evidence type="ECO:0000313" key="1">
    <source>
        <dbReference type="EMBL" id="KAB7495129.1"/>
    </source>
</evidence>
<dbReference type="AlphaFoldDB" id="A0A5N5SNF7"/>
<accession>A0A5N5SNF7</accession>
<protein>
    <submittedName>
        <fullName evidence="1">Uncharacterized protein</fullName>
    </submittedName>
</protein>
<dbReference type="EMBL" id="SEYY01023033">
    <property type="protein sequence ID" value="KAB7495129.1"/>
    <property type="molecule type" value="Genomic_DNA"/>
</dbReference>
<evidence type="ECO:0000313" key="2">
    <source>
        <dbReference type="Proteomes" id="UP000326759"/>
    </source>
</evidence>
<organism evidence="1 2">
    <name type="scientific">Armadillidium nasatum</name>
    <dbReference type="NCBI Taxonomy" id="96803"/>
    <lineage>
        <taxon>Eukaryota</taxon>
        <taxon>Metazoa</taxon>
        <taxon>Ecdysozoa</taxon>
        <taxon>Arthropoda</taxon>
        <taxon>Crustacea</taxon>
        <taxon>Multicrustacea</taxon>
        <taxon>Malacostraca</taxon>
        <taxon>Eumalacostraca</taxon>
        <taxon>Peracarida</taxon>
        <taxon>Isopoda</taxon>
        <taxon>Oniscidea</taxon>
        <taxon>Crinocheta</taxon>
        <taxon>Armadillidiidae</taxon>
        <taxon>Armadillidium</taxon>
    </lineage>
</organism>
<name>A0A5N5SNF7_9CRUS</name>
<sequence length="41" mass="4868">MLVGVVEYFLSSKLDDFYDQLKEVLFKEVVLRQPFRGNGMR</sequence>
<gene>
    <name evidence="1" type="ORF">Anas_09828</name>
</gene>
<reference evidence="1 2" key="1">
    <citation type="journal article" date="2019" name="PLoS Biol.">
        <title>Sex chromosomes control vertical transmission of feminizing Wolbachia symbionts in an isopod.</title>
        <authorList>
            <person name="Becking T."/>
            <person name="Chebbi M.A."/>
            <person name="Giraud I."/>
            <person name="Moumen B."/>
            <person name="Laverre T."/>
            <person name="Caubet Y."/>
            <person name="Peccoud J."/>
            <person name="Gilbert C."/>
            <person name="Cordaux R."/>
        </authorList>
    </citation>
    <scope>NUCLEOTIDE SEQUENCE [LARGE SCALE GENOMIC DNA]</scope>
    <source>
        <strain evidence="1">ANa2</strain>
        <tissue evidence="1">Whole body excluding digestive tract and cuticle</tissue>
    </source>
</reference>